<gene>
    <name evidence="2" type="ORF">FB45DRAFT_1060401</name>
</gene>
<keyword evidence="1" id="KW-0175">Coiled coil</keyword>
<sequence length="576" mass="64557">MSQTLRSGSVGCIGHVSVSKCLLIWQASTRRCSHRASALVYRVSNPMSCALCGTAGAVSDFSPLPGQSDSIPKHLITSNVPPLDSQIPVFRQLLVDSQASVGVLNARIDALQAALARLVRERDNLVLKGKGCKEVLAPVRRIPPELVFEIFSRVRCTRIINPQTAERVEQPPWMLSHICKSWRQTAIGSPSLWRSIRIIHGLGKNSYRTGFPIAMIQTQLSRTGSLPLHIHYEWREHGSWQPGEEGPMWDLLRRESNRWESLHIHCSTWELAERLEPFLQPAKRRLDGLATVEFIVDSDYVVNSRQWDLFSSAPRLSTVFLTSKTHNDCSPNFIIPWSQITHYRGSYYTAKQLDILRSCTHLVECSLRFFNQSGARTDVPVVLPHLLRLHVTSSEIPTYITAPSLQELLIENTSLTLTPFLERSSCHLLTLILTNLLSIDGLIPLLTLCSSLEHLTFILDAHSKVTIGSLSTLFKALALQPSSTQTIDGICPGLTSLTFGWWSLRGCSWKDTFFAMIRSRAQRLRVVRVLSLKVGGNDFAEELRKQIGYLNRKGSPFDAKQLSGDDAQGFLEGLYL</sequence>
<name>A0AAD7BN82_9AGAR</name>
<evidence type="ECO:0000313" key="3">
    <source>
        <dbReference type="Proteomes" id="UP001221142"/>
    </source>
</evidence>
<evidence type="ECO:0000313" key="2">
    <source>
        <dbReference type="EMBL" id="KAJ7625771.1"/>
    </source>
</evidence>
<comment type="caution">
    <text evidence="2">The sequence shown here is derived from an EMBL/GenBank/DDBJ whole genome shotgun (WGS) entry which is preliminary data.</text>
</comment>
<dbReference type="SUPFAM" id="SSF52058">
    <property type="entry name" value="L domain-like"/>
    <property type="match status" value="1"/>
</dbReference>
<dbReference type="Gene3D" id="1.20.1280.50">
    <property type="match status" value="1"/>
</dbReference>
<organism evidence="2 3">
    <name type="scientific">Roridomyces roridus</name>
    <dbReference type="NCBI Taxonomy" id="1738132"/>
    <lineage>
        <taxon>Eukaryota</taxon>
        <taxon>Fungi</taxon>
        <taxon>Dikarya</taxon>
        <taxon>Basidiomycota</taxon>
        <taxon>Agaricomycotina</taxon>
        <taxon>Agaricomycetes</taxon>
        <taxon>Agaricomycetidae</taxon>
        <taxon>Agaricales</taxon>
        <taxon>Marasmiineae</taxon>
        <taxon>Mycenaceae</taxon>
        <taxon>Roridomyces</taxon>
    </lineage>
</organism>
<feature type="non-terminal residue" evidence="2">
    <location>
        <position position="1"/>
    </location>
</feature>
<reference evidence="2" key="1">
    <citation type="submission" date="2023-03" db="EMBL/GenBank/DDBJ databases">
        <title>Massive genome expansion in bonnet fungi (Mycena s.s.) driven by repeated elements and novel gene families across ecological guilds.</title>
        <authorList>
            <consortium name="Lawrence Berkeley National Laboratory"/>
            <person name="Harder C.B."/>
            <person name="Miyauchi S."/>
            <person name="Viragh M."/>
            <person name="Kuo A."/>
            <person name="Thoen E."/>
            <person name="Andreopoulos B."/>
            <person name="Lu D."/>
            <person name="Skrede I."/>
            <person name="Drula E."/>
            <person name="Henrissat B."/>
            <person name="Morin E."/>
            <person name="Kohler A."/>
            <person name="Barry K."/>
            <person name="LaButti K."/>
            <person name="Morin E."/>
            <person name="Salamov A."/>
            <person name="Lipzen A."/>
            <person name="Mereny Z."/>
            <person name="Hegedus B."/>
            <person name="Baldrian P."/>
            <person name="Stursova M."/>
            <person name="Weitz H."/>
            <person name="Taylor A."/>
            <person name="Grigoriev I.V."/>
            <person name="Nagy L.G."/>
            <person name="Martin F."/>
            <person name="Kauserud H."/>
        </authorList>
    </citation>
    <scope>NUCLEOTIDE SEQUENCE</scope>
    <source>
        <strain evidence="2">9284</strain>
    </source>
</reference>
<proteinExistence type="predicted"/>
<keyword evidence="3" id="KW-1185">Reference proteome</keyword>
<dbReference type="AlphaFoldDB" id="A0AAD7BN82"/>
<dbReference type="EMBL" id="JARKIF010000012">
    <property type="protein sequence ID" value="KAJ7625771.1"/>
    <property type="molecule type" value="Genomic_DNA"/>
</dbReference>
<dbReference type="Proteomes" id="UP001221142">
    <property type="component" value="Unassembled WGS sequence"/>
</dbReference>
<feature type="coiled-coil region" evidence="1">
    <location>
        <begin position="101"/>
        <end position="128"/>
    </location>
</feature>
<protein>
    <recommendedName>
        <fullName evidence="4">F-box domain-containing protein</fullName>
    </recommendedName>
</protein>
<evidence type="ECO:0008006" key="4">
    <source>
        <dbReference type="Google" id="ProtNLM"/>
    </source>
</evidence>
<accession>A0AAD7BN82</accession>
<evidence type="ECO:0000256" key="1">
    <source>
        <dbReference type="SAM" id="Coils"/>
    </source>
</evidence>